<dbReference type="OrthoDB" id="2603at2759"/>
<evidence type="ECO:0000256" key="2">
    <source>
        <dbReference type="SAM" id="Phobius"/>
    </source>
</evidence>
<reference evidence="3" key="1">
    <citation type="submission" date="2014-12" db="EMBL/GenBank/DDBJ databases">
        <title>Genome Sequence of Valsa Canker Pathogens Uncovers a Specific Adaption of Colonization on Woody Bark.</title>
        <authorList>
            <person name="Yin Z."/>
            <person name="Liu H."/>
            <person name="Gao X."/>
            <person name="Li Z."/>
            <person name="Song N."/>
            <person name="Ke X."/>
            <person name="Dai Q."/>
            <person name="Wu Y."/>
            <person name="Sun Y."/>
            <person name="Xu J.-R."/>
            <person name="Kang Z.K."/>
            <person name="Wang L."/>
            <person name="Huang L."/>
        </authorList>
    </citation>
    <scope>NUCLEOTIDE SEQUENCE [LARGE SCALE GENOMIC DNA]</scope>
    <source>
        <strain evidence="3">03-8</strain>
    </source>
</reference>
<feature type="region of interest" description="Disordered" evidence="1">
    <location>
        <begin position="264"/>
        <end position="294"/>
    </location>
</feature>
<dbReference type="Proteomes" id="UP000078559">
    <property type="component" value="Chromosome 12"/>
</dbReference>
<accession>A0A194WCZ6</accession>
<sequence length="462" mass="50004">MTDHATDHFRGRHYTADHISGPIAFLNPTTRLVPIQKAKPKPTRGDSTGPQPDDNAKLPTPEGPAAGTHQQQQQQPSRPPSPPHHPAIYHIWRSRDNRKGRHALALTPSTVADPTVSTTHQPTNTLKATLAGLARMALRYPVWDVSYDVAAIFTLGSVVWVVNGFLVLLPMTDPAGAWGGEALWGGGVSAMVGATIFEVGSVFLMLEAVNENRSECFGWALEEALGHGKGDLVLRKDSSGCRHHHQDRKAWLGGKSVVDDGHGGDEDAAGLVDGEGKGGGGDSEEGGASKGKGKRRWTWWPSWYELRTHYVRDIGFLACLSQMIGATIFWIAGFTGLPQIIGVLTVPATNGIYWLPQVVGGTGFIVSSFLFMLETQPNWYTPELKTLGWHIGFWNLVGAIGFTLCGALGFSESNEGCEVALTWSTFIGSWAFLIGSVIQWYESLDKYPVAVGKVAGLKEEKS</sequence>
<evidence type="ECO:0000256" key="1">
    <source>
        <dbReference type="SAM" id="MobiDB-lite"/>
    </source>
</evidence>
<feature type="region of interest" description="Disordered" evidence="1">
    <location>
        <begin position="38"/>
        <end position="88"/>
    </location>
</feature>
<feature type="transmembrane region" description="Helical" evidence="2">
    <location>
        <begin position="183"/>
        <end position="206"/>
    </location>
</feature>
<feature type="transmembrane region" description="Helical" evidence="2">
    <location>
        <begin position="352"/>
        <end position="373"/>
    </location>
</feature>
<dbReference type="EMBL" id="CM003109">
    <property type="protein sequence ID" value="KUI74279.1"/>
    <property type="molecule type" value="Genomic_DNA"/>
</dbReference>
<name>A0A194WCZ6_CYTMA</name>
<evidence type="ECO:0008006" key="5">
    <source>
        <dbReference type="Google" id="ProtNLM"/>
    </source>
</evidence>
<dbReference type="AlphaFoldDB" id="A0A194WCZ6"/>
<keyword evidence="2" id="KW-0812">Transmembrane</keyword>
<proteinExistence type="predicted"/>
<keyword evidence="2" id="KW-0472">Membrane</keyword>
<keyword evidence="2" id="KW-1133">Transmembrane helix</keyword>
<feature type="transmembrane region" description="Helical" evidence="2">
    <location>
        <begin position="145"/>
        <end position="171"/>
    </location>
</feature>
<evidence type="ECO:0000313" key="4">
    <source>
        <dbReference type="Proteomes" id="UP000078559"/>
    </source>
</evidence>
<feature type="transmembrane region" description="Helical" evidence="2">
    <location>
        <begin position="423"/>
        <end position="441"/>
    </location>
</feature>
<protein>
    <recommendedName>
        <fullName evidence="5">Integral membrane protein</fullName>
    </recommendedName>
</protein>
<gene>
    <name evidence="3" type="ORF">VM1G_09995</name>
</gene>
<keyword evidence="4" id="KW-1185">Reference proteome</keyword>
<organism evidence="3 4">
    <name type="scientific">Cytospora mali</name>
    <name type="common">Apple Valsa canker fungus</name>
    <name type="synonym">Valsa mali</name>
    <dbReference type="NCBI Taxonomy" id="578113"/>
    <lineage>
        <taxon>Eukaryota</taxon>
        <taxon>Fungi</taxon>
        <taxon>Dikarya</taxon>
        <taxon>Ascomycota</taxon>
        <taxon>Pezizomycotina</taxon>
        <taxon>Sordariomycetes</taxon>
        <taxon>Sordariomycetidae</taxon>
        <taxon>Diaporthales</taxon>
        <taxon>Cytosporaceae</taxon>
        <taxon>Cytospora</taxon>
    </lineage>
</organism>
<evidence type="ECO:0000313" key="3">
    <source>
        <dbReference type="EMBL" id="KUI74279.1"/>
    </source>
</evidence>
<feature type="transmembrane region" description="Helical" evidence="2">
    <location>
        <begin position="314"/>
        <end position="332"/>
    </location>
</feature>
<feature type="transmembrane region" description="Helical" evidence="2">
    <location>
        <begin position="393"/>
        <end position="411"/>
    </location>
</feature>